<dbReference type="AlphaFoldDB" id="A0A2L2XMX0"/>
<sequence>MKKASLIFLALLLLICGGCGNKDSTATLQKVQSELDKYEENMITFYQFKMIPDDPAFPGNLSMDYMDRAQQSTETLKDLDQIANSVKKAEIKSELKNYIDTAKKREELVIKYLDDIRKDINFQTTGQIDLSRPDNDLTVDINRYLHSLPDDMLGLEYQLKESRQKLDSLLSPKK</sequence>
<evidence type="ECO:0008006" key="4">
    <source>
        <dbReference type="Google" id="ProtNLM"/>
    </source>
</evidence>
<proteinExistence type="predicted"/>
<organism evidence="2 3">
    <name type="scientific">Desulfocucumis palustris</name>
    <dbReference type="NCBI Taxonomy" id="1898651"/>
    <lineage>
        <taxon>Bacteria</taxon>
        <taxon>Bacillati</taxon>
        <taxon>Bacillota</taxon>
        <taxon>Clostridia</taxon>
        <taxon>Eubacteriales</taxon>
        <taxon>Desulfocucumaceae</taxon>
        <taxon>Desulfocucumis</taxon>
    </lineage>
</organism>
<evidence type="ECO:0000313" key="2">
    <source>
        <dbReference type="EMBL" id="GBF35301.1"/>
    </source>
</evidence>
<accession>A0A2L2XMX0</accession>
<dbReference type="EMBL" id="BFAV01000157">
    <property type="protein sequence ID" value="GBF35301.1"/>
    <property type="molecule type" value="Genomic_DNA"/>
</dbReference>
<protein>
    <recommendedName>
        <fullName evidence="4">Lipoprotein</fullName>
    </recommendedName>
</protein>
<keyword evidence="1" id="KW-0732">Signal</keyword>
<gene>
    <name evidence="2" type="ORF">DCCM_4424</name>
</gene>
<evidence type="ECO:0000256" key="1">
    <source>
        <dbReference type="SAM" id="SignalP"/>
    </source>
</evidence>
<name>A0A2L2XMX0_9FIRM</name>
<feature type="signal peptide" evidence="1">
    <location>
        <begin position="1"/>
        <end position="21"/>
    </location>
</feature>
<dbReference type="RefSeq" id="WP_104373360.1">
    <property type="nucleotide sequence ID" value="NZ_BFAV01000157.1"/>
</dbReference>
<dbReference type="Proteomes" id="UP000239549">
    <property type="component" value="Unassembled WGS sequence"/>
</dbReference>
<keyword evidence="3" id="KW-1185">Reference proteome</keyword>
<feature type="chain" id="PRO_5039620416" description="Lipoprotein" evidence="1">
    <location>
        <begin position="22"/>
        <end position="174"/>
    </location>
</feature>
<reference evidence="3" key="1">
    <citation type="submission" date="2018-02" db="EMBL/GenBank/DDBJ databases">
        <title>Genome sequence of Desulfocucumis palustris strain NAW-5.</title>
        <authorList>
            <person name="Watanabe M."/>
            <person name="Kojima H."/>
            <person name="Fukui M."/>
        </authorList>
    </citation>
    <scope>NUCLEOTIDE SEQUENCE [LARGE SCALE GENOMIC DNA]</scope>
    <source>
        <strain evidence="3">NAW-5</strain>
    </source>
</reference>
<comment type="caution">
    <text evidence="2">The sequence shown here is derived from an EMBL/GenBank/DDBJ whole genome shotgun (WGS) entry which is preliminary data.</text>
</comment>
<evidence type="ECO:0000313" key="3">
    <source>
        <dbReference type="Proteomes" id="UP000239549"/>
    </source>
</evidence>